<dbReference type="Gene3D" id="3.40.50.410">
    <property type="entry name" value="von Willebrand factor, type A domain"/>
    <property type="match status" value="1"/>
</dbReference>
<dbReference type="GeneID" id="88084915"/>
<dbReference type="KEGG" id="aaci:ASQ49_07785"/>
<evidence type="ECO:0000313" key="3">
    <source>
        <dbReference type="Proteomes" id="UP000075221"/>
    </source>
</evidence>
<accession>A0A142KGR5</accession>
<evidence type="ECO:0000313" key="4">
    <source>
        <dbReference type="Proteomes" id="UP000178666"/>
    </source>
</evidence>
<dbReference type="EMBL" id="CP015970">
    <property type="protein sequence ID" value="AOZ46782.1"/>
    <property type="molecule type" value="Genomic_DNA"/>
</dbReference>
<dbReference type="OrthoDB" id="9790144at2"/>
<name>A0A142KGR5_9ACTN</name>
<dbReference type="InterPro" id="IPR036465">
    <property type="entry name" value="vWFA_dom_sf"/>
</dbReference>
<dbReference type="Proteomes" id="UP000075221">
    <property type="component" value="Chromosome"/>
</dbReference>
<evidence type="ECO:0000313" key="1">
    <source>
        <dbReference type="EMBL" id="AMS05303.1"/>
    </source>
</evidence>
<gene>
    <name evidence="2" type="ORF">A8L58_08815</name>
    <name evidence="1" type="ORF">AXH35_07355</name>
</gene>
<proteinExistence type="predicted"/>
<dbReference type="EMBL" id="CP014352">
    <property type="protein sequence ID" value="AMS05303.1"/>
    <property type="molecule type" value="Genomic_DNA"/>
</dbReference>
<sequence>MTDPNYTHLAFLLDRSGSMETIGSDIEGGFDAFIADQASQPGRCTVTLAQFDDRYEVVYESRPVDLVPKLDLQPRGMTALLDSIGRLVTDVGAGLAAMPEEKRPGTVIVGIMTDGLENASREWTHPAIKALIERQERDYSWTFSYMGANQDAIEVGAGLGIDADRSMTYAPGHSREAITGYSSSVSRIRAARLAGEGIDDARAAGAYTQSQRDAADGTD</sequence>
<keyword evidence="4" id="KW-1185">Reference proteome</keyword>
<organism evidence="1 3">
    <name type="scientific">Acidipropionibacterium acidipropionici</name>
    <dbReference type="NCBI Taxonomy" id="1748"/>
    <lineage>
        <taxon>Bacteria</taxon>
        <taxon>Bacillati</taxon>
        <taxon>Actinomycetota</taxon>
        <taxon>Actinomycetes</taxon>
        <taxon>Propionibacteriales</taxon>
        <taxon>Propionibacteriaceae</taxon>
        <taxon>Acidipropionibacterium</taxon>
    </lineage>
</organism>
<evidence type="ECO:0000313" key="2">
    <source>
        <dbReference type="EMBL" id="AOZ46782.1"/>
    </source>
</evidence>
<dbReference type="SUPFAM" id="SSF53300">
    <property type="entry name" value="vWA-like"/>
    <property type="match status" value="1"/>
</dbReference>
<reference evidence="2 4" key="1">
    <citation type="journal article" date="2016" name="Plant Dis.">
        <title>Improved production of propionic acid using genome shuffling.</title>
        <authorList>
            <person name="Luna-Flores C.H."/>
            <person name="Palfreyman R.W."/>
            <person name="Kromer J.O."/>
            <person name="Nielsen L.K."/>
            <person name="Marcellin E."/>
        </authorList>
    </citation>
    <scope>NUCLEOTIDE SEQUENCE [LARGE SCALE GENOMIC DNA]</scope>
    <source>
        <strain evidence="2 4">F3E8</strain>
    </source>
</reference>
<dbReference type="RefSeq" id="WP_015071525.1">
    <property type="nucleotide sequence ID" value="NZ_CP013126.1"/>
</dbReference>
<dbReference type="Proteomes" id="UP000178666">
    <property type="component" value="Chromosome"/>
</dbReference>
<dbReference type="OMA" id="WEFIFLG"/>
<dbReference type="AlphaFoldDB" id="A0A142KGR5"/>
<reference evidence="1 3" key="2">
    <citation type="submission" date="2016-02" db="EMBL/GenBank/DDBJ databases">
        <title>Complete Genome Sequence of Propionibacterium acidipropionici ATCC 55737.</title>
        <authorList>
            <person name="Luna Flores C.H."/>
            <person name="Nielsen L.K."/>
            <person name="Marcellin E."/>
        </authorList>
    </citation>
    <scope>NUCLEOTIDE SEQUENCE [LARGE SCALE GENOMIC DNA]</scope>
    <source>
        <strain evidence="1 3">ATCC 55737</strain>
    </source>
</reference>
<protein>
    <submittedName>
        <fullName evidence="1">Uncharacterized protein</fullName>
    </submittedName>
</protein>